<dbReference type="RefSeq" id="WP_154549505.1">
    <property type="nucleotide sequence ID" value="NZ_VUMX01000044.1"/>
</dbReference>
<dbReference type="Proteomes" id="UP000438120">
    <property type="component" value="Unassembled WGS sequence"/>
</dbReference>
<dbReference type="InterPro" id="IPR044946">
    <property type="entry name" value="Restrct_endonuc_typeI_TRD_sf"/>
</dbReference>
<evidence type="ECO:0000259" key="4">
    <source>
        <dbReference type="Pfam" id="PF01420"/>
    </source>
</evidence>
<keyword evidence="5" id="KW-0378">Hydrolase</keyword>
<dbReference type="GO" id="GO:0004519">
    <property type="term" value="F:endonuclease activity"/>
    <property type="evidence" value="ECO:0007669"/>
    <property type="project" value="UniProtKB-KW"/>
</dbReference>
<evidence type="ECO:0000313" key="6">
    <source>
        <dbReference type="Proteomes" id="UP000438120"/>
    </source>
</evidence>
<dbReference type="AlphaFoldDB" id="A0A6A8MGJ4"/>
<evidence type="ECO:0000313" key="5">
    <source>
        <dbReference type="EMBL" id="MST87898.1"/>
    </source>
</evidence>
<dbReference type="Gene3D" id="3.90.220.20">
    <property type="entry name" value="DNA methylase specificity domains"/>
    <property type="match status" value="2"/>
</dbReference>
<dbReference type="InterPro" id="IPR000055">
    <property type="entry name" value="Restrct_endonuc_typeI_TRD"/>
</dbReference>
<keyword evidence="6" id="KW-1185">Reference proteome</keyword>
<reference evidence="5 6" key="1">
    <citation type="submission" date="2019-08" db="EMBL/GenBank/DDBJ databases">
        <title>In-depth cultivation of the pig gut microbiome towards novel bacterial diversity and tailored functional studies.</title>
        <authorList>
            <person name="Wylensek D."/>
            <person name="Hitch T.C.A."/>
            <person name="Clavel T."/>
        </authorList>
    </citation>
    <scope>NUCLEOTIDE SEQUENCE [LARGE SCALE GENOMIC DNA]</scope>
    <source>
        <strain evidence="5 6">Bifido-178-WT-2B</strain>
    </source>
</reference>
<dbReference type="GO" id="GO:0003677">
    <property type="term" value="F:DNA binding"/>
    <property type="evidence" value="ECO:0007669"/>
    <property type="project" value="UniProtKB-KW"/>
</dbReference>
<dbReference type="PANTHER" id="PTHR30408:SF12">
    <property type="entry name" value="TYPE I RESTRICTION ENZYME MJAVIII SPECIFICITY SUBUNIT"/>
    <property type="match status" value="1"/>
</dbReference>
<sequence>MKDEKKAPKLRFKGFTDDWEQVKLSKTSRSYSGGTPKVGVHEYYDGQIPFIRSGEIASKSTELTISKVGLNNSSAKLVSKGDILYALYGATSGEVSLSKINGAINQAILAIKPIDGYENYFLMTWLQKEKEQITRTYLQGGQGNLSAKIVMNLVVNIPSLSEQSQIAQIFSKLDKTITLHEEKKRQLERLKSALLQKMFADKSGYPAVRFEGFSDEWEQAKFGEITKKYKIRNKQGRILKSFSVSNSNGFVPQELQFENGGYALNSDKTNSIIVKPNSFAYNPARINVGSIGYYNGDKDILVSSLYEVFTLREEFDSKYMWYWIKSNNFDRWIYRLQEGSVRSYFYYDKFSEIKEVLPTLDEQKKIGQLLSKLDSVINVHDRALYLLKMIKQSLLQKMFI</sequence>
<dbReference type="Gene3D" id="1.10.287.1120">
    <property type="entry name" value="Bipartite methylase S protein"/>
    <property type="match status" value="1"/>
</dbReference>
<organism evidence="5 6">
    <name type="scientific">Lactobacillus porci</name>
    <dbReference type="NCBI Taxonomy" id="2012477"/>
    <lineage>
        <taxon>Bacteria</taxon>
        <taxon>Bacillati</taxon>
        <taxon>Bacillota</taxon>
        <taxon>Bacilli</taxon>
        <taxon>Lactobacillales</taxon>
        <taxon>Lactobacillaceae</taxon>
        <taxon>Lactobacillus</taxon>
    </lineage>
</organism>
<dbReference type="PANTHER" id="PTHR30408">
    <property type="entry name" value="TYPE-1 RESTRICTION ENZYME ECOKI SPECIFICITY PROTEIN"/>
    <property type="match status" value="1"/>
</dbReference>
<dbReference type="InterPro" id="IPR052021">
    <property type="entry name" value="Type-I_RS_S_subunit"/>
</dbReference>
<keyword evidence="2" id="KW-0680">Restriction system</keyword>
<evidence type="ECO:0000256" key="3">
    <source>
        <dbReference type="ARBA" id="ARBA00023125"/>
    </source>
</evidence>
<gene>
    <name evidence="5" type="ORF">FYJ62_09835</name>
</gene>
<dbReference type="SUPFAM" id="SSF116734">
    <property type="entry name" value="DNA methylase specificity domain"/>
    <property type="match status" value="2"/>
</dbReference>
<dbReference type="CDD" id="cd17515">
    <property type="entry name" value="RMtype1_S_MjaORF132P_Sau1132ORF3780P-TRD1-CR1_like"/>
    <property type="match status" value="1"/>
</dbReference>
<evidence type="ECO:0000256" key="1">
    <source>
        <dbReference type="ARBA" id="ARBA00010923"/>
    </source>
</evidence>
<dbReference type="EMBL" id="VUMX01000044">
    <property type="protein sequence ID" value="MST87898.1"/>
    <property type="molecule type" value="Genomic_DNA"/>
</dbReference>
<keyword evidence="3" id="KW-0238">DNA-binding</keyword>
<comment type="similarity">
    <text evidence="1">Belongs to the type-I restriction system S methylase family.</text>
</comment>
<feature type="domain" description="Type I restriction modification DNA specificity" evidence="4">
    <location>
        <begin position="17"/>
        <end position="189"/>
    </location>
</feature>
<dbReference type="Pfam" id="PF01420">
    <property type="entry name" value="Methylase_S"/>
    <property type="match status" value="2"/>
</dbReference>
<dbReference type="OrthoDB" id="9795776at2"/>
<dbReference type="GO" id="GO:0009307">
    <property type="term" value="P:DNA restriction-modification system"/>
    <property type="evidence" value="ECO:0007669"/>
    <property type="project" value="UniProtKB-KW"/>
</dbReference>
<proteinExistence type="inferred from homology"/>
<accession>A0A6A8MGJ4</accession>
<comment type="caution">
    <text evidence="5">The sequence shown here is derived from an EMBL/GenBank/DDBJ whole genome shotgun (WGS) entry which is preliminary data.</text>
</comment>
<keyword evidence="5" id="KW-0255">Endonuclease</keyword>
<feature type="domain" description="Type I restriction modification DNA specificity" evidence="4">
    <location>
        <begin position="215"/>
        <end position="378"/>
    </location>
</feature>
<name>A0A6A8MGJ4_9LACO</name>
<keyword evidence="5" id="KW-0540">Nuclease</keyword>
<protein>
    <submittedName>
        <fullName evidence="5">Restriction endonuclease subunit S</fullName>
    </submittedName>
</protein>
<evidence type="ECO:0000256" key="2">
    <source>
        <dbReference type="ARBA" id="ARBA00022747"/>
    </source>
</evidence>